<organism evidence="1">
    <name type="scientific">marine sediment metagenome</name>
    <dbReference type="NCBI Taxonomy" id="412755"/>
    <lineage>
        <taxon>unclassified sequences</taxon>
        <taxon>metagenomes</taxon>
        <taxon>ecological metagenomes</taxon>
    </lineage>
</organism>
<dbReference type="AlphaFoldDB" id="A0A0F9CJE3"/>
<name>A0A0F9CJE3_9ZZZZ</name>
<reference evidence="1" key="1">
    <citation type="journal article" date="2015" name="Nature">
        <title>Complex archaea that bridge the gap between prokaryotes and eukaryotes.</title>
        <authorList>
            <person name="Spang A."/>
            <person name="Saw J.H."/>
            <person name="Jorgensen S.L."/>
            <person name="Zaremba-Niedzwiedzka K."/>
            <person name="Martijn J."/>
            <person name="Lind A.E."/>
            <person name="van Eijk R."/>
            <person name="Schleper C."/>
            <person name="Guy L."/>
            <person name="Ettema T.J."/>
        </authorList>
    </citation>
    <scope>NUCLEOTIDE SEQUENCE</scope>
</reference>
<accession>A0A0F9CJE3</accession>
<dbReference type="EMBL" id="LAZR01035795">
    <property type="protein sequence ID" value="KKL26567.1"/>
    <property type="molecule type" value="Genomic_DNA"/>
</dbReference>
<sequence>MAENEKCISRVVSGEGILAKSVDHHEWRLLKESVPEGMRFPCYTYYCIFCLKIETKKA</sequence>
<protein>
    <submittedName>
        <fullName evidence="1">Uncharacterized protein</fullName>
    </submittedName>
</protein>
<comment type="caution">
    <text evidence="1">The sequence shown here is derived from an EMBL/GenBank/DDBJ whole genome shotgun (WGS) entry which is preliminary data.</text>
</comment>
<evidence type="ECO:0000313" key="1">
    <source>
        <dbReference type="EMBL" id="KKL26567.1"/>
    </source>
</evidence>
<proteinExistence type="predicted"/>
<gene>
    <name evidence="1" type="ORF">LCGC14_2394030</name>
</gene>